<dbReference type="Gene3D" id="1.20.1050.10">
    <property type="match status" value="1"/>
</dbReference>
<dbReference type="CDD" id="cd03048">
    <property type="entry name" value="GST_N_Ure2p_like"/>
    <property type="match status" value="1"/>
</dbReference>
<dbReference type="InterPro" id="IPR010987">
    <property type="entry name" value="Glutathione-S-Trfase_C-like"/>
</dbReference>
<evidence type="ECO:0000259" key="2">
    <source>
        <dbReference type="PROSITE" id="PS50405"/>
    </source>
</evidence>
<keyword evidence="4" id="KW-1185">Reference proteome</keyword>
<dbReference type="SFLD" id="SFLDG00358">
    <property type="entry name" value="Main_(cytGST)"/>
    <property type="match status" value="1"/>
</dbReference>
<dbReference type="PANTHER" id="PTHR44051:SF19">
    <property type="entry name" value="DISULFIDE-BOND OXIDOREDUCTASE YFCG"/>
    <property type="match status" value="1"/>
</dbReference>
<evidence type="ECO:0000313" key="3">
    <source>
        <dbReference type="EMBL" id="OEO31304.1"/>
    </source>
</evidence>
<protein>
    <submittedName>
        <fullName evidence="3">Glutathione S-transferase</fullName>
    </submittedName>
</protein>
<dbReference type="Gene3D" id="3.40.30.10">
    <property type="entry name" value="Glutaredoxin"/>
    <property type="match status" value="1"/>
</dbReference>
<dbReference type="InterPro" id="IPR004045">
    <property type="entry name" value="Glutathione_S-Trfase_N"/>
</dbReference>
<reference evidence="3 4" key="1">
    <citation type="journal article" date="2015" name="Genome Announc.">
        <title>Genome Assemblies of Three Soil-Associated Devosia species: D. insulae, D. limi, and D. soli.</title>
        <authorList>
            <person name="Hassan Y.I."/>
            <person name="Lepp D."/>
            <person name="Zhou T."/>
        </authorList>
    </citation>
    <scope>NUCLEOTIDE SEQUENCE [LARGE SCALE GENOMIC DNA]</scope>
    <source>
        <strain evidence="3 4">DS-56</strain>
    </source>
</reference>
<dbReference type="AlphaFoldDB" id="A0A1E5XS26"/>
<dbReference type="SFLD" id="SFLDG01151">
    <property type="entry name" value="Main.2:_Nu-like"/>
    <property type="match status" value="1"/>
</dbReference>
<dbReference type="InterPro" id="IPR004046">
    <property type="entry name" value="GST_C"/>
</dbReference>
<accession>A0A1E5XS26</accession>
<dbReference type="PANTHER" id="PTHR44051">
    <property type="entry name" value="GLUTATHIONE S-TRANSFERASE-RELATED"/>
    <property type="match status" value="1"/>
</dbReference>
<dbReference type="EMBL" id="LAJE02000161">
    <property type="protein sequence ID" value="OEO31304.1"/>
    <property type="molecule type" value="Genomic_DNA"/>
</dbReference>
<organism evidence="3 4">
    <name type="scientific">Devosia insulae DS-56</name>
    <dbReference type="NCBI Taxonomy" id="1116389"/>
    <lineage>
        <taxon>Bacteria</taxon>
        <taxon>Pseudomonadati</taxon>
        <taxon>Pseudomonadota</taxon>
        <taxon>Alphaproteobacteria</taxon>
        <taxon>Hyphomicrobiales</taxon>
        <taxon>Devosiaceae</taxon>
        <taxon>Devosia</taxon>
    </lineage>
</organism>
<dbReference type="PROSITE" id="PS50404">
    <property type="entry name" value="GST_NTER"/>
    <property type="match status" value="1"/>
</dbReference>
<proteinExistence type="predicted"/>
<dbReference type="PROSITE" id="PS50405">
    <property type="entry name" value="GST_CTER"/>
    <property type="match status" value="1"/>
</dbReference>
<comment type="caution">
    <text evidence="3">The sequence shown here is derived from an EMBL/GenBank/DDBJ whole genome shotgun (WGS) entry which is preliminary data.</text>
</comment>
<dbReference type="OrthoDB" id="9803562at2"/>
<gene>
    <name evidence="3" type="ORF">VW23_016595</name>
</gene>
<dbReference type="SFLD" id="SFLDS00019">
    <property type="entry name" value="Glutathione_Transferase_(cytos"/>
    <property type="match status" value="1"/>
</dbReference>
<dbReference type="GO" id="GO:0016740">
    <property type="term" value="F:transferase activity"/>
    <property type="evidence" value="ECO:0007669"/>
    <property type="project" value="UniProtKB-KW"/>
</dbReference>
<dbReference type="Pfam" id="PF13409">
    <property type="entry name" value="GST_N_2"/>
    <property type="match status" value="1"/>
</dbReference>
<dbReference type="Proteomes" id="UP000095463">
    <property type="component" value="Unassembled WGS sequence"/>
</dbReference>
<dbReference type="InterPro" id="IPR036249">
    <property type="entry name" value="Thioredoxin-like_sf"/>
</dbReference>
<name>A0A1E5XS26_9HYPH</name>
<sequence>MTTQTLPIDLYYAATPNGRKITIILEELALPYAIYPINIGRGDQFKPDFLAISPNNKIPAIVDPEGPEGKPVSIFESGAILKYLAEKFGKFYGTSWSERIKIDEWLFWQVGGFGPMLGQNNHFSRYAPEKIPYAIKRYQDESHRLYRVLDTQLRKQAELGKGYVAGDYSIADIAIFDWSRGSDNHGIDIAEFPSFAAWRQRVTDRPTVQRALGITLEQSQQISAATDKEAQKILFNQR</sequence>
<dbReference type="RefSeq" id="WP_069909447.1">
    <property type="nucleotide sequence ID" value="NZ_LAJE02000161.1"/>
</dbReference>
<dbReference type="SUPFAM" id="SSF52833">
    <property type="entry name" value="Thioredoxin-like"/>
    <property type="match status" value="1"/>
</dbReference>
<feature type="domain" description="GST N-terminal" evidence="1">
    <location>
        <begin position="5"/>
        <end position="92"/>
    </location>
</feature>
<dbReference type="InterPro" id="IPR040079">
    <property type="entry name" value="Glutathione_S-Trfase"/>
</dbReference>
<evidence type="ECO:0000259" key="1">
    <source>
        <dbReference type="PROSITE" id="PS50404"/>
    </source>
</evidence>
<evidence type="ECO:0000313" key="4">
    <source>
        <dbReference type="Proteomes" id="UP000095463"/>
    </source>
</evidence>
<dbReference type="SUPFAM" id="SSF47616">
    <property type="entry name" value="GST C-terminal domain-like"/>
    <property type="match status" value="1"/>
</dbReference>
<feature type="domain" description="GST C-terminal" evidence="2">
    <location>
        <begin position="95"/>
        <end position="225"/>
    </location>
</feature>
<dbReference type="InterPro" id="IPR036282">
    <property type="entry name" value="Glutathione-S-Trfase_C_sf"/>
</dbReference>
<dbReference type="Pfam" id="PF00043">
    <property type="entry name" value="GST_C"/>
    <property type="match status" value="1"/>
</dbReference>